<evidence type="ECO:0000313" key="4">
    <source>
        <dbReference type="Proteomes" id="UP000301751"/>
    </source>
</evidence>
<proteinExistence type="predicted"/>
<dbReference type="Pfam" id="PF12802">
    <property type="entry name" value="MarR_2"/>
    <property type="match status" value="1"/>
</dbReference>
<dbReference type="InterPro" id="IPR039422">
    <property type="entry name" value="MarR/SlyA-like"/>
</dbReference>
<dbReference type="PROSITE" id="PS50995">
    <property type="entry name" value="HTH_MARR_2"/>
    <property type="match status" value="1"/>
</dbReference>
<sequence length="144" mass="15801">MRFRADCEHSLKHLDLLPREFGLLNEVVLHAGQTQAQIGQRLGIDRTTMVTMVDRLAAADWLERTPDPQDRRAYRLVATAKGLQLHLVAAEVMAAAEERLLNPLSTAKQFALRDMLACLAGMERSASAEGQHPTSGLTANRSGA</sequence>
<comment type="caution">
    <text evidence="3">The sequence shown here is derived from an EMBL/GenBank/DDBJ whole genome shotgun (WGS) entry which is preliminary data.</text>
</comment>
<dbReference type="AlphaFoldDB" id="A0A480ANC5"/>
<dbReference type="PANTHER" id="PTHR33164:SF43">
    <property type="entry name" value="HTH-TYPE TRANSCRIPTIONAL REPRESSOR YETL"/>
    <property type="match status" value="1"/>
</dbReference>
<dbReference type="InterPro" id="IPR036390">
    <property type="entry name" value="WH_DNA-bd_sf"/>
</dbReference>
<dbReference type="GO" id="GO:0003700">
    <property type="term" value="F:DNA-binding transcription factor activity"/>
    <property type="evidence" value="ECO:0007669"/>
    <property type="project" value="InterPro"/>
</dbReference>
<dbReference type="PANTHER" id="PTHR33164">
    <property type="entry name" value="TRANSCRIPTIONAL REGULATOR, MARR FAMILY"/>
    <property type="match status" value="1"/>
</dbReference>
<organism evidence="3 4">
    <name type="scientific">Pseudaquabacterium pictum</name>
    <dbReference type="NCBI Taxonomy" id="2315236"/>
    <lineage>
        <taxon>Bacteria</taxon>
        <taxon>Pseudomonadati</taxon>
        <taxon>Pseudomonadota</taxon>
        <taxon>Betaproteobacteria</taxon>
        <taxon>Burkholderiales</taxon>
        <taxon>Sphaerotilaceae</taxon>
        <taxon>Pseudaquabacterium</taxon>
    </lineage>
</organism>
<feature type="domain" description="HTH marR-type" evidence="2">
    <location>
        <begin position="1"/>
        <end position="121"/>
    </location>
</feature>
<feature type="region of interest" description="Disordered" evidence="1">
    <location>
        <begin position="125"/>
        <end position="144"/>
    </location>
</feature>
<dbReference type="InterPro" id="IPR036388">
    <property type="entry name" value="WH-like_DNA-bd_sf"/>
</dbReference>
<dbReference type="InterPro" id="IPR000835">
    <property type="entry name" value="HTH_MarR-typ"/>
</dbReference>
<name>A0A480ANC5_9BURK</name>
<evidence type="ECO:0000259" key="2">
    <source>
        <dbReference type="PROSITE" id="PS50995"/>
    </source>
</evidence>
<dbReference type="Gene3D" id="1.10.10.10">
    <property type="entry name" value="Winged helix-like DNA-binding domain superfamily/Winged helix DNA-binding domain"/>
    <property type="match status" value="1"/>
</dbReference>
<feature type="compositionally biased region" description="Polar residues" evidence="1">
    <location>
        <begin position="132"/>
        <end position="144"/>
    </location>
</feature>
<dbReference type="EMBL" id="BJCL01000004">
    <property type="protein sequence ID" value="GCL63084.1"/>
    <property type="molecule type" value="Genomic_DNA"/>
</dbReference>
<gene>
    <name evidence="3" type="ORF">AQPW35_21650</name>
</gene>
<evidence type="ECO:0000256" key="1">
    <source>
        <dbReference type="SAM" id="MobiDB-lite"/>
    </source>
</evidence>
<dbReference type="GO" id="GO:0006950">
    <property type="term" value="P:response to stress"/>
    <property type="evidence" value="ECO:0007669"/>
    <property type="project" value="TreeGrafter"/>
</dbReference>
<dbReference type="SUPFAM" id="SSF46785">
    <property type="entry name" value="Winged helix' DNA-binding domain"/>
    <property type="match status" value="1"/>
</dbReference>
<accession>A0A480ANC5</accession>
<dbReference type="PRINTS" id="PR00598">
    <property type="entry name" value="HTHMARR"/>
</dbReference>
<keyword evidence="4" id="KW-1185">Reference proteome</keyword>
<dbReference type="SMART" id="SM00347">
    <property type="entry name" value="HTH_MARR"/>
    <property type="match status" value="1"/>
</dbReference>
<protein>
    <recommendedName>
        <fullName evidence="2">HTH marR-type domain-containing protein</fullName>
    </recommendedName>
</protein>
<reference evidence="4" key="1">
    <citation type="submission" date="2019-03" db="EMBL/GenBank/DDBJ databases">
        <title>Aquabacterium pictum sp.nov., the first bacteriochlorophyll a-containing freshwater bacterium in the genus Aquabacterium of the class Betaproteobacteria.</title>
        <authorList>
            <person name="Hirose S."/>
            <person name="Tank M."/>
            <person name="Hara E."/>
            <person name="Tamaki H."/>
            <person name="Takaichi S."/>
            <person name="Haruta S."/>
            <person name="Hanada S."/>
        </authorList>
    </citation>
    <scope>NUCLEOTIDE SEQUENCE [LARGE SCALE GENOMIC DNA]</scope>
    <source>
        <strain evidence="4">W35</strain>
    </source>
</reference>
<dbReference type="Proteomes" id="UP000301751">
    <property type="component" value="Unassembled WGS sequence"/>
</dbReference>
<evidence type="ECO:0000313" key="3">
    <source>
        <dbReference type="EMBL" id="GCL63084.1"/>
    </source>
</evidence>